<dbReference type="Ensembl" id="ENSCSRT00000004964.1">
    <property type="protein sequence ID" value="ENSCSRP00000004813.1"/>
    <property type="gene ID" value="ENSCSRG00000003615.1"/>
</dbReference>
<keyword evidence="5" id="KW-0862">Zinc</keyword>
<sequence length="260" mass="28215">MGALRTPAHPGFQPMIPLLAYVSCWDTGSQPAPSLEGGLGDSGDGAQSGDKEGSPGPEDGTLSGGSEWELSPSPDREWPPMTLPTANSGKPYNCADCGKAFTWPSHLVQHRRMHTGERPYRCADCGKGFADSSSLVKHGRTHTGERPYTCPQCGKGFVDSSSLTKHARFSQMAMLLELNFGGICEPTPIPLELVEFVHVFHSCEVFRNPPEAECIARILRLRCKSLALCLWPCLPLGHNPGYYNIPLLTHSWGSYPFSSG</sequence>
<evidence type="ECO:0000256" key="1">
    <source>
        <dbReference type="ARBA" id="ARBA00004123"/>
    </source>
</evidence>
<protein>
    <recommendedName>
        <fullName evidence="9">C2H2-type domain-containing protein</fullName>
    </recommendedName>
</protein>
<keyword evidence="4 7" id="KW-0863">Zinc-finger</keyword>
<evidence type="ECO:0000256" key="7">
    <source>
        <dbReference type="PROSITE-ProRule" id="PRU00042"/>
    </source>
</evidence>
<dbReference type="Gene3D" id="3.30.160.60">
    <property type="entry name" value="Classic Zinc Finger"/>
    <property type="match status" value="3"/>
</dbReference>
<evidence type="ECO:0000256" key="2">
    <source>
        <dbReference type="ARBA" id="ARBA00022723"/>
    </source>
</evidence>
<evidence type="ECO:0000313" key="11">
    <source>
        <dbReference type="Proteomes" id="UP000694403"/>
    </source>
</evidence>
<dbReference type="Proteomes" id="UP000694403">
    <property type="component" value="Unplaced"/>
</dbReference>
<dbReference type="SMART" id="SM00355">
    <property type="entry name" value="ZnF_C2H2"/>
    <property type="match status" value="3"/>
</dbReference>
<dbReference type="PANTHER" id="PTHR23235">
    <property type="entry name" value="KRUEPPEL-LIKE TRANSCRIPTION FACTOR"/>
    <property type="match status" value="1"/>
</dbReference>
<dbReference type="InterPro" id="IPR013087">
    <property type="entry name" value="Znf_C2H2_type"/>
</dbReference>
<dbReference type="PROSITE" id="PS50157">
    <property type="entry name" value="ZINC_FINGER_C2H2_2"/>
    <property type="match status" value="3"/>
</dbReference>
<dbReference type="FunFam" id="3.30.160.60:FF:000238">
    <property type="entry name" value="Zinc finger protein 485"/>
    <property type="match status" value="1"/>
</dbReference>
<feature type="domain" description="C2H2-type" evidence="9">
    <location>
        <begin position="92"/>
        <end position="119"/>
    </location>
</feature>
<keyword evidence="3" id="KW-0677">Repeat</keyword>
<reference evidence="10" key="2">
    <citation type="submission" date="2025-09" db="UniProtKB">
        <authorList>
            <consortium name="Ensembl"/>
        </authorList>
    </citation>
    <scope>IDENTIFICATION</scope>
</reference>
<reference evidence="10" key="1">
    <citation type="submission" date="2025-08" db="UniProtKB">
        <authorList>
            <consortium name="Ensembl"/>
        </authorList>
    </citation>
    <scope>IDENTIFICATION</scope>
</reference>
<dbReference type="PANTHER" id="PTHR23235:SF120">
    <property type="entry name" value="KRUPPEL-LIKE FACTOR 15"/>
    <property type="match status" value="1"/>
</dbReference>
<dbReference type="InterPro" id="IPR036236">
    <property type="entry name" value="Znf_C2H2_sf"/>
</dbReference>
<organism evidence="10 11">
    <name type="scientific">Chelydra serpentina</name>
    <name type="common">Snapping turtle</name>
    <name type="synonym">Testudo serpentina</name>
    <dbReference type="NCBI Taxonomy" id="8475"/>
    <lineage>
        <taxon>Eukaryota</taxon>
        <taxon>Metazoa</taxon>
        <taxon>Chordata</taxon>
        <taxon>Craniata</taxon>
        <taxon>Vertebrata</taxon>
        <taxon>Euteleostomi</taxon>
        <taxon>Archelosauria</taxon>
        <taxon>Testudinata</taxon>
        <taxon>Testudines</taxon>
        <taxon>Cryptodira</taxon>
        <taxon>Durocryptodira</taxon>
        <taxon>Americhelydia</taxon>
        <taxon>Chelydroidea</taxon>
        <taxon>Chelydridae</taxon>
        <taxon>Chelydra</taxon>
    </lineage>
</organism>
<dbReference type="GO" id="GO:0005634">
    <property type="term" value="C:nucleus"/>
    <property type="evidence" value="ECO:0007669"/>
    <property type="project" value="UniProtKB-SubCell"/>
</dbReference>
<dbReference type="Pfam" id="PF00096">
    <property type="entry name" value="zf-C2H2"/>
    <property type="match status" value="3"/>
</dbReference>
<feature type="region of interest" description="Disordered" evidence="8">
    <location>
        <begin position="30"/>
        <end position="85"/>
    </location>
</feature>
<keyword evidence="2" id="KW-0479">Metal-binding</keyword>
<dbReference type="GO" id="GO:0008270">
    <property type="term" value="F:zinc ion binding"/>
    <property type="evidence" value="ECO:0007669"/>
    <property type="project" value="UniProtKB-KW"/>
</dbReference>
<evidence type="ECO:0000256" key="6">
    <source>
        <dbReference type="ARBA" id="ARBA00023242"/>
    </source>
</evidence>
<evidence type="ECO:0000256" key="8">
    <source>
        <dbReference type="SAM" id="MobiDB-lite"/>
    </source>
</evidence>
<dbReference type="FunFam" id="3.30.160.60:FF:000277">
    <property type="entry name" value="Zinc finger protein 48"/>
    <property type="match status" value="1"/>
</dbReference>
<keyword evidence="11" id="KW-1185">Reference proteome</keyword>
<dbReference type="FunFam" id="3.30.160.60:FF:001325">
    <property type="entry name" value="zinc finger protein 200"/>
    <property type="match status" value="1"/>
</dbReference>
<feature type="domain" description="C2H2-type" evidence="9">
    <location>
        <begin position="120"/>
        <end position="147"/>
    </location>
</feature>
<keyword evidence="6" id="KW-0539">Nucleus</keyword>
<evidence type="ECO:0000313" key="10">
    <source>
        <dbReference type="Ensembl" id="ENSCSRP00000004813.1"/>
    </source>
</evidence>
<proteinExistence type="predicted"/>
<dbReference type="GO" id="GO:0000978">
    <property type="term" value="F:RNA polymerase II cis-regulatory region sequence-specific DNA binding"/>
    <property type="evidence" value="ECO:0007669"/>
    <property type="project" value="TreeGrafter"/>
</dbReference>
<evidence type="ECO:0000256" key="5">
    <source>
        <dbReference type="ARBA" id="ARBA00022833"/>
    </source>
</evidence>
<feature type="domain" description="C2H2-type" evidence="9">
    <location>
        <begin position="148"/>
        <end position="168"/>
    </location>
</feature>
<dbReference type="SUPFAM" id="SSF57667">
    <property type="entry name" value="beta-beta-alpha zinc fingers"/>
    <property type="match status" value="2"/>
</dbReference>
<dbReference type="AlphaFoldDB" id="A0A8C3RTP5"/>
<evidence type="ECO:0000259" key="9">
    <source>
        <dbReference type="PROSITE" id="PS50157"/>
    </source>
</evidence>
<comment type="subcellular location">
    <subcellularLocation>
        <location evidence="1">Nucleus</location>
    </subcellularLocation>
</comment>
<evidence type="ECO:0000256" key="3">
    <source>
        <dbReference type="ARBA" id="ARBA00022737"/>
    </source>
</evidence>
<accession>A0A8C3RTP5</accession>
<dbReference type="PROSITE" id="PS00028">
    <property type="entry name" value="ZINC_FINGER_C2H2_1"/>
    <property type="match status" value="2"/>
</dbReference>
<name>A0A8C3RTP5_CHESE</name>
<dbReference type="GO" id="GO:0000981">
    <property type="term" value="F:DNA-binding transcription factor activity, RNA polymerase II-specific"/>
    <property type="evidence" value="ECO:0007669"/>
    <property type="project" value="TreeGrafter"/>
</dbReference>
<evidence type="ECO:0000256" key="4">
    <source>
        <dbReference type="ARBA" id="ARBA00022771"/>
    </source>
</evidence>